<comment type="caution">
    <text evidence="2">The sequence shown here is derived from an EMBL/GenBank/DDBJ whole genome shotgun (WGS) entry which is preliminary data.</text>
</comment>
<protein>
    <submittedName>
        <fullName evidence="2">Uncharacterized protein</fullName>
    </submittedName>
</protein>
<proteinExistence type="predicted"/>
<feature type="region of interest" description="Disordered" evidence="1">
    <location>
        <begin position="100"/>
        <end position="149"/>
    </location>
</feature>
<dbReference type="Proteomes" id="UP000242188">
    <property type="component" value="Unassembled WGS sequence"/>
</dbReference>
<evidence type="ECO:0000313" key="2">
    <source>
        <dbReference type="EMBL" id="OWF36673.1"/>
    </source>
</evidence>
<accession>A0A210PJM4</accession>
<evidence type="ECO:0000313" key="3">
    <source>
        <dbReference type="Proteomes" id="UP000242188"/>
    </source>
</evidence>
<sequence length="245" mass="28582">MASEQVKDLHNKMVDTISEMLVYKSDCWDRLLGKLNNSPLTPKDKGLINSIQDLFEGLMDKEYIGYGDYEKLRKKMSGIHNLAATEVMKYEKRIQRQIEMDEEESRKIGKRRRSENEEETGRRQEDHRARKRVRRESLGSNRTVTKDEKRKLHGDMVRELNDELGSGMVKNWASFKNNMKYKLDFGEAVLGDITDMYSACKEMMAKGKIEIGKYDKLIEVVEDVDKKLVDIINKYLEKMGIESTP</sequence>
<feature type="compositionally biased region" description="Basic and acidic residues" evidence="1">
    <location>
        <begin position="119"/>
        <end position="128"/>
    </location>
</feature>
<name>A0A210PJM4_MIZYE</name>
<evidence type="ECO:0000256" key="1">
    <source>
        <dbReference type="SAM" id="MobiDB-lite"/>
    </source>
</evidence>
<reference evidence="2 3" key="1">
    <citation type="journal article" date="2017" name="Nat. Ecol. Evol.">
        <title>Scallop genome provides insights into evolution of bilaterian karyotype and development.</title>
        <authorList>
            <person name="Wang S."/>
            <person name="Zhang J."/>
            <person name="Jiao W."/>
            <person name="Li J."/>
            <person name="Xun X."/>
            <person name="Sun Y."/>
            <person name="Guo X."/>
            <person name="Huan P."/>
            <person name="Dong B."/>
            <person name="Zhang L."/>
            <person name="Hu X."/>
            <person name="Sun X."/>
            <person name="Wang J."/>
            <person name="Zhao C."/>
            <person name="Wang Y."/>
            <person name="Wang D."/>
            <person name="Huang X."/>
            <person name="Wang R."/>
            <person name="Lv J."/>
            <person name="Li Y."/>
            <person name="Zhang Z."/>
            <person name="Liu B."/>
            <person name="Lu W."/>
            <person name="Hui Y."/>
            <person name="Liang J."/>
            <person name="Zhou Z."/>
            <person name="Hou R."/>
            <person name="Li X."/>
            <person name="Liu Y."/>
            <person name="Li H."/>
            <person name="Ning X."/>
            <person name="Lin Y."/>
            <person name="Zhao L."/>
            <person name="Xing Q."/>
            <person name="Dou J."/>
            <person name="Li Y."/>
            <person name="Mao J."/>
            <person name="Guo H."/>
            <person name="Dou H."/>
            <person name="Li T."/>
            <person name="Mu C."/>
            <person name="Jiang W."/>
            <person name="Fu Q."/>
            <person name="Fu X."/>
            <person name="Miao Y."/>
            <person name="Liu J."/>
            <person name="Yu Q."/>
            <person name="Li R."/>
            <person name="Liao H."/>
            <person name="Li X."/>
            <person name="Kong Y."/>
            <person name="Jiang Z."/>
            <person name="Chourrout D."/>
            <person name="Li R."/>
            <person name="Bao Z."/>
        </authorList>
    </citation>
    <scope>NUCLEOTIDE SEQUENCE [LARGE SCALE GENOMIC DNA]</scope>
    <source>
        <strain evidence="2 3">PY_sf001</strain>
    </source>
</reference>
<dbReference type="EMBL" id="NEDP02076509">
    <property type="protein sequence ID" value="OWF36673.1"/>
    <property type="molecule type" value="Genomic_DNA"/>
</dbReference>
<organism evidence="2 3">
    <name type="scientific">Mizuhopecten yessoensis</name>
    <name type="common">Japanese scallop</name>
    <name type="synonym">Patinopecten yessoensis</name>
    <dbReference type="NCBI Taxonomy" id="6573"/>
    <lineage>
        <taxon>Eukaryota</taxon>
        <taxon>Metazoa</taxon>
        <taxon>Spiralia</taxon>
        <taxon>Lophotrochozoa</taxon>
        <taxon>Mollusca</taxon>
        <taxon>Bivalvia</taxon>
        <taxon>Autobranchia</taxon>
        <taxon>Pteriomorphia</taxon>
        <taxon>Pectinida</taxon>
        <taxon>Pectinoidea</taxon>
        <taxon>Pectinidae</taxon>
        <taxon>Mizuhopecten</taxon>
    </lineage>
</organism>
<keyword evidence="3" id="KW-1185">Reference proteome</keyword>
<gene>
    <name evidence="2" type="ORF">KP79_PYT03016</name>
</gene>
<dbReference type="AlphaFoldDB" id="A0A210PJM4"/>